<evidence type="ECO:0000313" key="3">
    <source>
        <dbReference type="Proteomes" id="UP000235658"/>
    </source>
</evidence>
<sequence length="68" mass="7741">MKFNIFKIKKLMADKNLTNKKLAELMGVSPQWLGVVLKRGYATFNYVNKLSKALKVKIEDIGEIEGLI</sequence>
<comment type="caution">
    <text evidence="2">The sequence shown here is derived from an EMBL/GenBank/DDBJ whole genome shotgun (WGS) entry which is preliminary data.</text>
</comment>
<dbReference type="InterPro" id="IPR001387">
    <property type="entry name" value="Cro/C1-type_HTH"/>
</dbReference>
<dbReference type="RefSeq" id="WP_102197544.1">
    <property type="nucleotide sequence ID" value="NZ_PNHP01000001.1"/>
</dbReference>
<dbReference type="SMART" id="SM00530">
    <property type="entry name" value="HTH_XRE"/>
    <property type="match status" value="1"/>
</dbReference>
<dbReference type="PROSITE" id="PS50943">
    <property type="entry name" value="HTH_CROC1"/>
    <property type="match status" value="1"/>
</dbReference>
<accession>A0A2N6UL21</accession>
<dbReference type="GeneID" id="84577911"/>
<dbReference type="SUPFAM" id="SSF47413">
    <property type="entry name" value="lambda repressor-like DNA-binding domains"/>
    <property type="match status" value="1"/>
</dbReference>
<dbReference type="Proteomes" id="UP000235658">
    <property type="component" value="Unassembled WGS sequence"/>
</dbReference>
<protein>
    <submittedName>
        <fullName evidence="2">XRE family transcriptional regulator</fullName>
    </submittedName>
</protein>
<dbReference type="GO" id="GO:0003677">
    <property type="term" value="F:DNA binding"/>
    <property type="evidence" value="ECO:0007669"/>
    <property type="project" value="InterPro"/>
</dbReference>
<dbReference type="Gene3D" id="1.10.260.40">
    <property type="entry name" value="lambda repressor-like DNA-binding domains"/>
    <property type="match status" value="1"/>
</dbReference>
<proteinExistence type="predicted"/>
<evidence type="ECO:0000259" key="1">
    <source>
        <dbReference type="PROSITE" id="PS50943"/>
    </source>
</evidence>
<evidence type="ECO:0000313" key="2">
    <source>
        <dbReference type="EMBL" id="PMC82489.1"/>
    </source>
</evidence>
<dbReference type="EMBL" id="PNHP01000001">
    <property type="protein sequence ID" value="PMC82489.1"/>
    <property type="molecule type" value="Genomic_DNA"/>
</dbReference>
<feature type="domain" description="HTH cro/C1-type" evidence="1">
    <location>
        <begin position="8"/>
        <end position="61"/>
    </location>
</feature>
<dbReference type="AlphaFoldDB" id="A0A2N6UL21"/>
<organism evidence="2 3">
    <name type="scientific">Anaerococcus hydrogenalis</name>
    <dbReference type="NCBI Taxonomy" id="33029"/>
    <lineage>
        <taxon>Bacteria</taxon>
        <taxon>Bacillati</taxon>
        <taxon>Bacillota</taxon>
        <taxon>Tissierellia</taxon>
        <taxon>Tissierellales</taxon>
        <taxon>Peptoniphilaceae</taxon>
        <taxon>Anaerococcus</taxon>
    </lineage>
</organism>
<reference evidence="2 3" key="1">
    <citation type="submission" date="2017-09" db="EMBL/GenBank/DDBJ databases">
        <title>Bacterial strain isolated from the female urinary microbiota.</title>
        <authorList>
            <person name="Thomas-White K."/>
            <person name="Kumar N."/>
            <person name="Forster S."/>
            <person name="Putonti C."/>
            <person name="Lawley T."/>
            <person name="Wolfe A.J."/>
        </authorList>
    </citation>
    <scope>NUCLEOTIDE SEQUENCE [LARGE SCALE GENOMIC DNA]</scope>
    <source>
        <strain evidence="2 3">UMB0204</strain>
    </source>
</reference>
<dbReference type="Pfam" id="PF13443">
    <property type="entry name" value="HTH_26"/>
    <property type="match status" value="1"/>
</dbReference>
<dbReference type="InterPro" id="IPR010982">
    <property type="entry name" value="Lambda_DNA-bd_dom_sf"/>
</dbReference>
<name>A0A2N6UL21_9FIRM</name>
<gene>
    <name evidence="2" type="ORF">CJ192_01805</name>
</gene>
<dbReference type="CDD" id="cd00093">
    <property type="entry name" value="HTH_XRE"/>
    <property type="match status" value="1"/>
</dbReference>